<feature type="region of interest" description="Disordered" evidence="1">
    <location>
        <begin position="113"/>
        <end position="139"/>
    </location>
</feature>
<sequence>MLEQLFDFVASNFFIVLIVIGGIVSFIQDRNKKQQSDQEKGENRTQPQHQKAPEQRRKPATPELRRMQRSGNGRSQESAARDRQLKQVKETAQSAVNETKEMLEVARNAANTKRSGTLPIRKQASNKHQASHSFAHKKLNRQKLAEGIVLSEVLGPPRALKPHTSNRNMRNK</sequence>
<proteinExistence type="predicted"/>
<gene>
    <name evidence="3" type="ORF">QR721_08030</name>
</gene>
<reference evidence="3" key="1">
    <citation type="submission" date="2023-06" db="EMBL/GenBank/DDBJ databases">
        <title>A Treasure from Seagulls: Isolation and Description of Aciduricobacillus qingdaonensis gen. nov., sp. nov., a Rare Obligately Uric Acid-utilizing Member in the Family Bacillaceae.</title>
        <authorList>
            <person name="Liu W."/>
            <person name="Wang B."/>
        </authorList>
    </citation>
    <scope>NUCLEOTIDE SEQUENCE</scope>
    <source>
        <strain evidence="3">44XB</strain>
    </source>
</reference>
<feature type="compositionally biased region" description="Polar residues" evidence="1">
    <location>
        <begin position="69"/>
        <end position="78"/>
    </location>
</feature>
<keyword evidence="2" id="KW-1133">Transmembrane helix</keyword>
<keyword evidence="2" id="KW-0472">Membrane</keyword>
<dbReference type="EMBL" id="CP129113">
    <property type="protein sequence ID" value="WLV23598.1"/>
    <property type="molecule type" value="Genomic_DNA"/>
</dbReference>
<feature type="compositionally biased region" description="Basic and acidic residues" evidence="1">
    <location>
        <begin position="33"/>
        <end position="43"/>
    </location>
</feature>
<accession>A0ABY9KVC0</accession>
<dbReference type="RefSeq" id="WP_348025763.1">
    <property type="nucleotide sequence ID" value="NZ_CP129113.1"/>
</dbReference>
<feature type="region of interest" description="Disordered" evidence="1">
    <location>
        <begin position="33"/>
        <end position="99"/>
    </location>
</feature>
<organism evidence="3 4">
    <name type="scientific">Aciduricibacillus chroicocephali</name>
    <dbReference type="NCBI Taxonomy" id="3054939"/>
    <lineage>
        <taxon>Bacteria</taxon>
        <taxon>Bacillati</taxon>
        <taxon>Bacillota</taxon>
        <taxon>Bacilli</taxon>
        <taxon>Bacillales</taxon>
        <taxon>Bacillaceae</taxon>
        <taxon>Aciduricibacillus</taxon>
    </lineage>
</organism>
<protein>
    <submittedName>
        <fullName evidence="3">Uncharacterized protein</fullName>
    </submittedName>
</protein>
<keyword evidence="2" id="KW-0812">Transmembrane</keyword>
<keyword evidence="4" id="KW-1185">Reference proteome</keyword>
<dbReference type="Proteomes" id="UP001180087">
    <property type="component" value="Chromosome"/>
</dbReference>
<feature type="transmembrane region" description="Helical" evidence="2">
    <location>
        <begin position="6"/>
        <end position="27"/>
    </location>
</feature>
<evidence type="ECO:0000313" key="4">
    <source>
        <dbReference type="Proteomes" id="UP001180087"/>
    </source>
</evidence>
<feature type="compositionally biased region" description="Basic and acidic residues" evidence="1">
    <location>
        <begin position="79"/>
        <end position="89"/>
    </location>
</feature>
<name>A0ABY9KVC0_9BACI</name>
<evidence type="ECO:0000256" key="1">
    <source>
        <dbReference type="SAM" id="MobiDB-lite"/>
    </source>
</evidence>
<evidence type="ECO:0000313" key="3">
    <source>
        <dbReference type="EMBL" id="WLV23598.1"/>
    </source>
</evidence>
<evidence type="ECO:0000256" key="2">
    <source>
        <dbReference type="SAM" id="Phobius"/>
    </source>
</evidence>